<reference evidence="1 2" key="1">
    <citation type="submission" date="2019-03" db="EMBL/GenBank/DDBJ databases">
        <title>First draft genome of Liparis tanakae, snailfish: a comprehensive survey of snailfish specific genes.</title>
        <authorList>
            <person name="Kim W."/>
            <person name="Song I."/>
            <person name="Jeong J.-H."/>
            <person name="Kim D."/>
            <person name="Kim S."/>
            <person name="Ryu S."/>
            <person name="Song J.Y."/>
            <person name="Lee S.K."/>
        </authorList>
    </citation>
    <scope>NUCLEOTIDE SEQUENCE [LARGE SCALE GENOMIC DNA]</scope>
    <source>
        <tissue evidence="1">Muscle</tissue>
    </source>
</reference>
<dbReference type="Proteomes" id="UP000314294">
    <property type="component" value="Unassembled WGS sequence"/>
</dbReference>
<dbReference type="AlphaFoldDB" id="A0A4Z2E2Z3"/>
<gene>
    <name evidence="1" type="ORF">EYF80_066737</name>
</gene>
<protein>
    <submittedName>
        <fullName evidence="1">Uncharacterized protein</fullName>
    </submittedName>
</protein>
<evidence type="ECO:0000313" key="2">
    <source>
        <dbReference type="Proteomes" id="UP000314294"/>
    </source>
</evidence>
<proteinExistence type="predicted"/>
<organism evidence="1 2">
    <name type="scientific">Liparis tanakae</name>
    <name type="common">Tanaka's snailfish</name>
    <dbReference type="NCBI Taxonomy" id="230148"/>
    <lineage>
        <taxon>Eukaryota</taxon>
        <taxon>Metazoa</taxon>
        <taxon>Chordata</taxon>
        <taxon>Craniata</taxon>
        <taxon>Vertebrata</taxon>
        <taxon>Euteleostomi</taxon>
        <taxon>Actinopterygii</taxon>
        <taxon>Neopterygii</taxon>
        <taxon>Teleostei</taxon>
        <taxon>Neoteleostei</taxon>
        <taxon>Acanthomorphata</taxon>
        <taxon>Eupercaria</taxon>
        <taxon>Perciformes</taxon>
        <taxon>Cottioidei</taxon>
        <taxon>Cottales</taxon>
        <taxon>Liparidae</taxon>
        <taxon>Liparis</taxon>
    </lineage>
</organism>
<comment type="caution">
    <text evidence="1">The sequence shown here is derived from an EMBL/GenBank/DDBJ whole genome shotgun (WGS) entry which is preliminary data.</text>
</comment>
<name>A0A4Z2E2Z3_9TELE</name>
<accession>A0A4Z2E2Z3</accession>
<keyword evidence="2" id="KW-1185">Reference proteome</keyword>
<sequence length="47" mass="5545">MILLLSCQRERETEEKVREEAKLVELVRVRQNLRKIHSAMQNKAGNP</sequence>
<dbReference type="EMBL" id="SRLO01019588">
    <property type="protein sequence ID" value="TNN23145.1"/>
    <property type="molecule type" value="Genomic_DNA"/>
</dbReference>
<evidence type="ECO:0000313" key="1">
    <source>
        <dbReference type="EMBL" id="TNN23145.1"/>
    </source>
</evidence>